<gene>
    <name evidence="7" type="ORF">Cni_G20415</name>
</gene>
<evidence type="ECO:0000259" key="6">
    <source>
        <dbReference type="PROSITE" id="PS51999"/>
    </source>
</evidence>
<evidence type="ECO:0000256" key="4">
    <source>
        <dbReference type="PROSITE-ProRule" id="PRU01343"/>
    </source>
</evidence>
<keyword evidence="1" id="KW-0479">Metal-binding</keyword>
<reference evidence="7 8" key="1">
    <citation type="submission" date="2023-10" db="EMBL/GenBank/DDBJ databases">
        <title>Chromosome-scale genome assembly provides insights into flower coloration mechanisms of Canna indica.</title>
        <authorList>
            <person name="Li C."/>
        </authorList>
    </citation>
    <scope>NUCLEOTIDE SEQUENCE [LARGE SCALE GENOMIC DNA]</scope>
    <source>
        <tissue evidence="7">Flower</tissue>
    </source>
</reference>
<dbReference type="InterPro" id="IPR010666">
    <property type="entry name" value="Znf_GRF"/>
</dbReference>
<evidence type="ECO:0000256" key="2">
    <source>
        <dbReference type="ARBA" id="ARBA00022771"/>
    </source>
</evidence>
<dbReference type="EMBL" id="CP136895">
    <property type="protein sequence ID" value="WOL11651.1"/>
    <property type="molecule type" value="Genomic_DNA"/>
</dbReference>
<keyword evidence="2 4" id="KW-0863">Zinc-finger</keyword>
<dbReference type="Pfam" id="PF06839">
    <property type="entry name" value="Zn_ribbon_GRF"/>
    <property type="match status" value="1"/>
</dbReference>
<evidence type="ECO:0000313" key="8">
    <source>
        <dbReference type="Proteomes" id="UP001327560"/>
    </source>
</evidence>
<keyword evidence="5" id="KW-0175">Coiled coil</keyword>
<dbReference type="GO" id="GO:0008270">
    <property type="term" value="F:zinc ion binding"/>
    <property type="evidence" value="ECO:0007669"/>
    <property type="project" value="UniProtKB-KW"/>
</dbReference>
<proteinExistence type="predicted"/>
<dbReference type="AlphaFoldDB" id="A0AAQ3KT74"/>
<organism evidence="7 8">
    <name type="scientific">Canna indica</name>
    <name type="common">Indian-shot</name>
    <dbReference type="NCBI Taxonomy" id="4628"/>
    <lineage>
        <taxon>Eukaryota</taxon>
        <taxon>Viridiplantae</taxon>
        <taxon>Streptophyta</taxon>
        <taxon>Embryophyta</taxon>
        <taxon>Tracheophyta</taxon>
        <taxon>Spermatophyta</taxon>
        <taxon>Magnoliopsida</taxon>
        <taxon>Liliopsida</taxon>
        <taxon>Zingiberales</taxon>
        <taxon>Cannaceae</taxon>
        <taxon>Canna</taxon>
    </lineage>
</organism>
<keyword evidence="3" id="KW-0862">Zinc</keyword>
<keyword evidence="8" id="KW-1185">Reference proteome</keyword>
<accession>A0AAQ3KT74</accession>
<dbReference type="Proteomes" id="UP001327560">
    <property type="component" value="Chromosome 6"/>
</dbReference>
<dbReference type="PANTHER" id="PTHR33248">
    <property type="entry name" value="ZINC ION-BINDING PROTEIN"/>
    <property type="match status" value="1"/>
</dbReference>
<protein>
    <recommendedName>
        <fullName evidence="6">GRF-type domain-containing protein</fullName>
    </recommendedName>
</protein>
<evidence type="ECO:0000256" key="1">
    <source>
        <dbReference type="ARBA" id="ARBA00022723"/>
    </source>
</evidence>
<evidence type="ECO:0000313" key="7">
    <source>
        <dbReference type="EMBL" id="WOL11651.1"/>
    </source>
</evidence>
<feature type="domain" description="GRF-type" evidence="6">
    <location>
        <begin position="62"/>
        <end position="105"/>
    </location>
</feature>
<evidence type="ECO:0000256" key="5">
    <source>
        <dbReference type="SAM" id="Coils"/>
    </source>
</evidence>
<dbReference type="PROSITE" id="PS51999">
    <property type="entry name" value="ZF_GRF"/>
    <property type="match status" value="1"/>
</dbReference>
<name>A0AAQ3KT74_9LILI</name>
<evidence type="ECO:0000256" key="3">
    <source>
        <dbReference type="ARBA" id="ARBA00022833"/>
    </source>
</evidence>
<feature type="coiled-coil region" evidence="5">
    <location>
        <begin position="114"/>
        <end position="141"/>
    </location>
</feature>
<sequence>MSPCTGGDFTDFEVTPVEDAPPNHKKRLLSLSINFKHIMATISIRTEVDEVSITSSISPPYCSHNIVACLLTSNTRKNPSRRFWRCSHWKEREVDCGFFEWHDPEYSGHTKEMLQKLTSEKDNLKHQIMLLQHKNDMLVEKLKLQERRRIS</sequence>